<keyword evidence="1" id="KW-0285">Flavoprotein</keyword>
<dbReference type="EMBL" id="CP001964">
    <property type="protein sequence ID" value="ADG73759.1"/>
    <property type="molecule type" value="Genomic_DNA"/>
</dbReference>
<keyword evidence="2" id="KW-0288">FMN</keyword>
<evidence type="ECO:0000256" key="2">
    <source>
        <dbReference type="ARBA" id="ARBA00022643"/>
    </source>
</evidence>
<sequence length="505" mass="52697">MAAVTCTPVDLSRGAWPRVIQGGMGVAVSSWRMARAVSLAGQLGVVSGTALDVVLARRLQDGDVGGHLRRALAHFPVPAIAQRVVERYLRPGGRPPGRPYLPVPKLRARPSARGDELGAVGAFAEVWLAKEGHDAPVGINLLEKIQLATPSVLYGAMLAGVDVVLMGAGIPTQVPRLLDRLARHEPGVLDLHVDGGTTAHTVSLDPRALTGAEAAPLRRPRFLAVVSAHVLAAHLAKDATTRPDGFVVEGPRAGGHNAPPRGRRVLDDDGQPVYGPRDDADLAQVARTGLPFWLAGGAGTPEAVREALRVGAAGVQCGSLFALAEESGLAEDARAQVLARLRDGTLEVRTDPRASPTGFPFKVVSLPGTQSQDAVHAARPKLCDVGHLRVPFERDDGSLGYRCPGEPLDAYLEKGGAEADTVGRKCVCNALLAGVGLGQVRRDGYRETALLTLGSDVDGPARMLARHPDGWTCRDVVDFLLGAGGAAPGAAADPSYVDDATGPNT</sequence>
<reference evidence="4 5" key="1">
    <citation type="journal article" date="2010" name="Stand. Genomic Sci.">
        <title>Complete genome sequence of Cellulomonas flavigena type strain (134).</title>
        <authorList>
            <person name="Abt B."/>
            <person name="Foster B."/>
            <person name="Lapidus A."/>
            <person name="Clum A."/>
            <person name="Sun H."/>
            <person name="Pukall R."/>
            <person name="Lucas S."/>
            <person name="Glavina Del Rio T."/>
            <person name="Nolan M."/>
            <person name="Tice H."/>
            <person name="Cheng J.F."/>
            <person name="Pitluck S."/>
            <person name="Liolios K."/>
            <person name="Ivanova N."/>
            <person name="Mavromatis K."/>
            <person name="Ovchinnikova G."/>
            <person name="Pati A."/>
            <person name="Goodwin L."/>
            <person name="Chen A."/>
            <person name="Palaniappan K."/>
            <person name="Land M."/>
            <person name="Hauser L."/>
            <person name="Chang Y.J."/>
            <person name="Jeffries C.D."/>
            <person name="Rohde M."/>
            <person name="Goker M."/>
            <person name="Woyke T."/>
            <person name="Bristow J."/>
            <person name="Eisen J.A."/>
            <person name="Markowitz V."/>
            <person name="Hugenholtz P."/>
            <person name="Kyrpides N.C."/>
            <person name="Klenk H.P."/>
        </authorList>
    </citation>
    <scope>NUCLEOTIDE SEQUENCE [LARGE SCALE GENOMIC DNA]</scope>
    <source>
        <strain evidence="5">ATCC 482 / DSM 20109 / BCRC 11376 / JCM 18109 / NBRC 3775 / NCIMB 8073 / NRS 134</strain>
    </source>
</reference>
<dbReference type="KEGG" id="cfl:Cfla_0849"/>
<organism evidence="4 5">
    <name type="scientific">Cellulomonas flavigena (strain ATCC 482 / DSM 20109 / BCRC 11376 / JCM 18109 / NBRC 3775 / NCIMB 8073 / NRS 134)</name>
    <dbReference type="NCBI Taxonomy" id="446466"/>
    <lineage>
        <taxon>Bacteria</taxon>
        <taxon>Bacillati</taxon>
        <taxon>Actinomycetota</taxon>
        <taxon>Actinomycetes</taxon>
        <taxon>Micrococcales</taxon>
        <taxon>Cellulomonadaceae</taxon>
        <taxon>Cellulomonas</taxon>
    </lineage>
</organism>
<evidence type="ECO:0000313" key="5">
    <source>
        <dbReference type="Proteomes" id="UP000000849"/>
    </source>
</evidence>
<evidence type="ECO:0000256" key="3">
    <source>
        <dbReference type="ARBA" id="ARBA00023002"/>
    </source>
</evidence>
<keyword evidence="4" id="KW-0223">Dioxygenase</keyword>
<dbReference type="GO" id="GO:0051213">
    <property type="term" value="F:dioxygenase activity"/>
    <property type="evidence" value="ECO:0007669"/>
    <property type="project" value="UniProtKB-KW"/>
</dbReference>
<evidence type="ECO:0000256" key="1">
    <source>
        <dbReference type="ARBA" id="ARBA00022630"/>
    </source>
</evidence>
<dbReference type="Pfam" id="PF03060">
    <property type="entry name" value="NMO"/>
    <property type="match status" value="1"/>
</dbReference>
<dbReference type="PANTHER" id="PTHR32332:SF33">
    <property type="entry name" value="NITRONATE MONOOXYGENASE DOMAIN-CONTAINING PROTEIN"/>
    <property type="match status" value="1"/>
</dbReference>
<dbReference type="eggNOG" id="COG2070">
    <property type="taxonomic scope" value="Bacteria"/>
</dbReference>
<gene>
    <name evidence="4" type="ordered locus">Cfla_0849</name>
</gene>
<evidence type="ECO:0000313" key="4">
    <source>
        <dbReference type="EMBL" id="ADG73759.1"/>
    </source>
</evidence>
<accession>D5UK17</accession>
<name>D5UK17_CELFN</name>
<dbReference type="AlphaFoldDB" id="D5UK17"/>
<dbReference type="GO" id="GO:0018580">
    <property type="term" value="F:nitronate monooxygenase activity"/>
    <property type="evidence" value="ECO:0007669"/>
    <property type="project" value="InterPro"/>
</dbReference>
<dbReference type="InterPro" id="IPR004136">
    <property type="entry name" value="NMO"/>
</dbReference>
<proteinExistence type="predicted"/>
<keyword evidence="3" id="KW-0560">Oxidoreductase</keyword>
<dbReference type="Gene3D" id="3.20.20.70">
    <property type="entry name" value="Aldolase class I"/>
    <property type="match status" value="1"/>
</dbReference>
<protein>
    <submittedName>
        <fullName evidence="4">2-nitropropane dioxygenase, NPD</fullName>
    </submittedName>
</protein>
<dbReference type="STRING" id="446466.Cfla_0849"/>
<dbReference type="SUPFAM" id="SSF51412">
    <property type="entry name" value="Inosine monophosphate dehydrogenase (IMPDH)"/>
    <property type="match status" value="1"/>
</dbReference>
<dbReference type="Proteomes" id="UP000000849">
    <property type="component" value="Chromosome"/>
</dbReference>
<dbReference type="CDD" id="cd04730">
    <property type="entry name" value="NPD_like"/>
    <property type="match status" value="1"/>
</dbReference>
<dbReference type="InterPro" id="IPR013785">
    <property type="entry name" value="Aldolase_TIM"/>
</dbReference>
<dbReference type="HOGENOM" id="CLU_567088_0_0_11"/>
<dbReference type="PANTHER" id="PTHR32332">
    <property type="entry name" value="2-NITROPROPANE DIOXYGENASE"/>
    <property type="match status" value="1"/>
</dbReference>
<keyword evidence="5" id="KW-1185">Reference proteome</keyword>